<dbReference type="Gene3D" id="3.10.25.10">
    <property type="entry name" value="Formyl transferase, C-terminal domain"/>
    <property type="match status" value="1"/>
</dbReference>
<evidence type="ECO:0000259" key="10">
    <source>
        <dbReference type="Pfam" id="PF02911"/>
    </source>
</evidence>
<reference evidence="11 12" key="1">
    <citation type="journal article" date="2013" name="Environ. Microbiol.">
        <title>Complete genome, catabolic sub-proteomes and key-metabolites of Desulfobacula toluolica Tol2, a marine, aromatic compound-degrading, sulfate-reducing bacterium.</title>
        <authorList>
            <person name="Wohlbrand L."/>
            <person name="Jacob J.H."/>
            <person name="Kube M."/>
            <person name="Mussmann M."/>
            <person name="Jarling R."/>
            <person name="Beck A."/>
            <person name="Amann R."/>
            <person name="Wilkes H."/>
            <person name="Reinhardt R."/>
            <person name="Rabus R."/>
        </authorList>
    </citation>
    <scope>NUCLEOTIDE SEQUENCE [LARGE SCALE GENOMIC DNA]</scope>
    <source>
        <strain evidence="12">DSM 7467 / Tol2</strain>
    </source>
</reference>
<comment type="catalytic activity">
    <reaction evidence="7 8">
        <text>L-methionyl-tRNA(fMet) + (6R)-10-formyltetrahydrofolate = N-formyl-L-methionyl-tRNA(fMet) + (6S)-5,6,7,8-tetrahydrofolate + H(+)</text>
        <dbReference type="Rhea" id="RHEA:24380"/>
        <dbReference type="Rhea" id="RHEA-COMP:9952"/>
        <dbReference type="Rhea" id="RHEA-COMP:9953"/>
        <dbReference type="ChEBI" id="CHEBI:15378"/>
        <dbReference type="ChEBI" id="CHEBI:57453"/>
        <dbReference type="ChEBI" id="CHEBI:78530"/>
        <dbReference type="ChEBI" id="CHEBI:78844"/>
        <dbReference type="ChEBI" id="CHEBI:195366"/>
        <dbReference type="EC" id="2.1.2.9"/>
    </reaction>
</comment>
<dbReference type="FunFam" id="3.40.50.12230:FF:000001">
    <property type="entry name" value="Methionyl-tRNA formyltransferase"/>
    <property type="match status" value="1"/>
</dbReference>
<evidence type="ECO:0000256" key="5">
    <source>
        <dbReference type="ARBA" id="ARBA00022679"/>
    </source>
</evidence>
<dbReference type="InterPro" id="IPR036477">
    <property type="entry name" value="Formyl_transf_N_sf"/>
</dbReference>
<dbReference type="CDD" id="cd08704">
    <property type="entry name" value="Met_tRNA_FMT_C"/>
    <property type="match status" value="1"/>
</dbReference>
<name>K0NIM5_DESTT</name>
<evidence type="ECO:0000256" key="3">
    <source>
        <dbReference type="ARBA" id="ARBA00012261"/>
    </source>
</evidence>
<dbReference type="InterPro" id="IPR044135">
    <property type="entry name" value="Met-tRNA-FMT_C"/>
</dbReference>
<dbReference type="InterPro" id="IPR037022">
    <property type="entry name" value="Formyl_trans_C_sf"/>
</dbReference>
<keyword evidence="5 8" id="KW-0808">Transferase</keyword>
<dbReference type="PATRIC" id="fig|651182.5.peg.1787"/>
<evidence type="ECO:0000259" key="9">
    <source>
        <dbReference type="Pfam" id="PF00551"/>
    </source>
</evidence>
<comment type="similarity">
    <text evidence="2 8">Belongs to the Fmt family.</text>
</comment>
<feature type="domain" description="Formyl transferase C-terminal" evidence="10">
    <location>
        <begin position="209"/>
        <end position="305"/>
    </location>
</feature>
<protein>
    <recommendedName>
        <fullName evidence="4 8">Methionyl-tRNA formyltransferase</fullName>
        <ecNumber evidence="3 8">2.1.2.9</ecNumber>
    </recommendedName>
</protein>
<evidence type="ECO:0000256" key="7">
    <source>
        <dbReference type="ARBA" id="ARBA00048558"/>
    </source>
</evidence>
<feature type="binding site" evidence="8">
    <location>
        <begin position="114"/>
        <end position="117"/>
    </location>
    <ligand>
        <name>(6S)-5,6,7,8-tetrahydrofolate</name>
        <dbReference type="ChEBI" id="CHEBI:57453"/>
    </ligand>
</feature>
<dbReference type="CDD" id="cd08646">
    <property type="entry name" value="FMT_core_Met-tRNA-FMT_N"/>
    <property type="match status" value="1"/>
</dbReference>
<evidence type="ECO:0000313" key="12">
    <source>
        <dbReference type="Proteomes" id="UP000007347"/>
    </source>
</evidence>
<dbReference type="InterPro" id="IPR001555">
    <property type="entry name" value="GART_AS"/>
</dbReference>
<dbReference type="InterPro" id="IPR002376">
    <property type="entry name" value="Formyl_transf_N"/>
</dbReference>
<accession>K0NIM5</accession>
<dbReference type="GO" id="GO:0004479">
    <property type="term" value="F:methionyl-tRNA formyltransferase activity"/>
    <property type="evidence" value="ECO:0007669"/>
    <property type="project" value="UniProtKB-UniRule"/>
</dbReference>
<comment type="function">
    <text evidence="1 8">Attaches a formyl group to the free amino group of methionyl-tRNA(fMet). The formyl group appears to play a dual role in the initiator identity of N-formylmethionyl-tRNA by promoting its recognition by IF2 and preventing the misappropriation of this tRNA by the elongation apparatus.</text>
</comment>
<dbReference type="PROSITE" id="PS00373">
    <property type="entry name" value="GART"/>
    <property type="match status" value="1"/>
</dbReference>
<organism evidence="11 12">
    <name type="scientific">Desulfobacula toluolica (strain DSM 7467 / Tol2)</name>
    <dbReference type="NCBI Taxonomy" id="651182"/>
    <lineage>
        <taxon>Bacteria</taxon>
        <taxon>Pseudomonadati</taxon>
        <taxon>Thermodesulfobacteriota</taxon>
        <taxon>Desulfobacteria</taxon>
        <taxon>Desulfobacterales</taxon>
        <taxon>Desulfobacteraceae</taxon>
        <taxon>Desulfobacula</taxon>
    </lineage>
</organism>
<evidence type="ECO:0000256" key="6">
    <source>
        <dbReference type="ARBA" id="ARBA00022917"/>
    </source>
</evidence>
<keyword evidence="6 8" id="KW-0648">Protein biosynthesis</keyword>
<dbReference type="GO" id="GO:0005829">
    <property type="term" value="C:cytosol"/>
    <property type="evidence" value="ECO:0007669"/>
    <property type="project" value="TreeGrafter"/>
</dbReference>
<dbReference type="InterPro" id="IPR041711">
    <property type="entry name" value="Met-tRNA-FMT_N"/>
</dbReference>
<dbReference type="EC" id="2.1.2.9" evidence="3 8"/>
<evidence type="ECO:0000256" key="4">
    <source>
        <dbReference type="ARBA" id="ARBA00016014"/>
    </source>
</evidence>
<evidence type="ECO:0000256" key="8">
    <source>
        <dbReference type="HAMAP-Rule" id="MF_00182"/>
    </source>
</evidence>
<dbReference type="InterPro" id="IPR005794">
    <property type="entry name" value="Fmt"/>
</dbReference>
<dbReference type="SUPFAM" id="SSF50486">
    <property type="entry name" value="FMT C-terminal domain-like"/>
    <property type="match status" value="1"/>
</dbReference>
<dbReference type="NCBIfam" id="TIGR00460">
    <property type="entry name" value="fmt"/>
    <property type="match status" value="1"/>
</dbReference>
<dbReference type="RefSeq" id="WP_014956999.1">
    <property type="nucleotide sequence ID" value="NC_018645.1"/>
</dbReference>
<dbReference type="InterPro" id="IPR011034">
    <property type="entry name" value="Formyl_transferase-like_C_sf"/>
</dbReference>
<dbReference type="PANTHER" id="PTHR11138">
    <property type="entry name" value="METHIONYL-TRNA FORMYLTRANSFERASE"/>
    <property type="match status" value="1"/>
</dbReference>
<dbReference type="EMBL" id="FO203503">
    <property type="protein sequence ID" value="CCK79653.1"/>
    <property type="molecule type" value="Genomic_DNA"/>
</dbReference>
<evidence type="ECO:0000256" key="1">
    <source>
        <dbReference type="ARBA" id="ARBA00002606"/>
    </source>
</evidence>
<dbReference type="Proteomes" id="UP000007347">
    <property type="component" value="Chromosome"/>
</dbReference>
<dbReference type="Gene3D" id="3.40.50.170">
    <property type="entry name" value="Formyl transferase, N-terminal domain"/>
    <property type="match status" value="1"/>
</dbReference>
<dbReference type="Pfam" id="PF02911">
    <property type="entry name" value="Formyl_trans_C"/>
    <property type="match status" value="1"/>
</dbReference>
<dbReference type="HAMAP" id="MF_00182">
    <property type="entry name" value="Formyl_trans"/>
    <property type="match status" value="1"/>
</dbReference>
<gene>
    <name evidence="8 11" type="primary">fmt</name>
    <name evidence="11" type="ordered locus">TOL2_C14900</name>
</gene>
<evidence type="ECO:0000256" key="2">
    <source>
        <dbReference type="ARBA" id="ARBA00010699"/>
    </source>
</evidence>
<keyword evidence="12" id="KW-1185">Reference proteome</keyword>
<dbReference type="InterPro" id="IPR005793">
    <property type="entry name" value="Formyl_trans_C"/>
</dbReference>
<evidence type="ECO:0000313" key="11">
    <source>
        <dbReference type="EMBL" id="CCK79653.1"/>
    </source>
</evidence>
<sequence length="315" mass="34707">MKQKICVIYMGTPDFSVPALQHLAAQDDFHISLVVTQPDRPKGRGKKLAPSPVKTAALELGLDVFQPEKINTQEAKDKLLSLQPDFFVVAAFGQILSQEILDIPKVYPINIHASLLPKYRGASPIQASILNMDEITGVTTMVMAKGMDTGDILLTSETPISEHDTAQDIHDRLGEIGADLIVKTIHAILDNRLKPMPQDHSKATNVKMLKKSDGKINWNLSNRQIRAHINAMTPWPGAFTHLENKLIKIYTAKTSDKPANHEPGVIFQCDKEGIHVTTGNGCLTILELMGSSGKRLKAMDFLCGHKIDPPVKFDL</sequence>
<feature type="domain" description="Formyl transferase N-terminal" evidence="9">
    <location>
        <begin position="4"/>
        <end position="184"/>
    </location>
</feature>
<dbReference type="STRING" id="651182.TOL2_C14900"/>
<dbReference type="KEGG" id="dto:TOL2_C14900"/>
<dbReference type="AlphaFoldDB" id="K0NIM5"/>
<dbReference type="HOGENOM" id="CLU_033347_1_1_7"/>
<dbReference type="OrthoDB" id="9802815at2"/>
<dbReference type="SUPFAM" id="SSF53328">
    <property type="entry name" value="Formyltransferase"/>
    <property type="match status" value="1"/>
</dbReference>
<proteinExistence type="inferred from homology"/>
<dbReference type="PANTHER" id="PTHR11138:SF5">
    <property type="entry name" value="METHIONYL-TRNA FORMYLTRANSFERASE, MITOCHONDRIAL"/>
    <property type="match status" value="1"/>
</dbReference>
<dbReference type="Pfam" id="PF00551">
    <property type="entry name" value="Formyl_trans_N"/>
    <property type="match status" value="1"/>
</dbReference>